<evidence type="ECO:0000313" key="4">
    <source>
        <dbReference type="Proteomes" id="UP000015102"/>
    </source>
</evidence>
<dbReference type="SUPFAM" id="SSF56112">
    <property type="entry name" value="Protein kinase-like (PK-like)"/>
    <property type="match status" value="1"/>
</dbReference>
<sequence length="227" mass="25720">MSTECEHLIRHMLVVDPERRYSLKQVANHQWVREWSSICNTNNLQWAKENESFEAPINLDSTAMAHMLQLPGLTADMIAQSVHENRFDNIYAIYNLLYDKLQKRRKEYQNLKHHASLGYNRSRKTSITTGVVDRSDQLKQEYVDRLSPLTSASASGSLQWPDLNIDLEKYCDIELECGQGGQSPIQQSSNNQTTSIPNTQGGNIRRHTVGPGDVAHEQALATGPNVE</sequence>
<feature type="compositionally biased region" description="Low complexity" evidence="1">
    <location>
        <begin position="182"/>
        <end position="200"/>
    </location>
</feature>
<evidence type="ECO:0000256" key="1">
    <source>
        <dbReference type="SAM" id="MobiDB-lite"/>
    </source>
</evidence>
<organism evidence="3 4">
    <name type="scientific">Megaselia scalaris</name>
    <name type="common">Humpbacked fly</name>
    <name type="synonym">Phora scalaris</name>
    <dbReference type="NCBI Taxonomy" id="36166"/>
    <lineage>
        <taxon>Eukaryota</taxon>
        <taxon>Metazoa</taxon>
        <taxon>Ecdysozoa</taxon>
        <taxon>Arthropoda</taxon>
        <taxon>Hexapoda</taxon>
        <taxon>Insecta</taxon>
        <taxon>Pterygota</taxon>
        <taxon>Neoptera</taxon>
        <taxon>Endopterygota</taxon>
        <taxon>Diptera</taxon>
        <taxon>Brachycera</taxon>
        <taxon>Muscomorpha</taxon>
        <taxon>Platypezoidea</taxon>
        <taxon>Phoridae</taxon>
        <taxon>Megaseliini</taxon>
        <taxon>Megaselia</taxon>
    </lineage>
</organism>
<evidence type="ECO:0000313" key="3">
    <source>
        <dbReference type="EnsemblMetazoa" id="MESCA003964-PA"/>
    </source>
</evidence>
<protein>
    <recommendedName>
        <fullName evidence="2">Protein kinase SIK1/2/3 UBA domain-containing protein</fullName>
    </recommendedName>
</protein>
<reference evidence="4" key="1">
    <citation type="submission" date="2013-02" db="EMBL/GenBank/DDBJ databases">
        <authorList>
            <person name="Hughes D."/>
        </authorList>
    </citation>
    <scope>NUCLEOTIDE SEQUENCE</scope>
    <source>
        <strain>Durham</strain>
        <strain evidence="4">NC isolate 2 -- Noor lab</strain>
    </source>
</reference>
<dbReference type="Gene3D" id="1.10.510.10">
    <property type="entry name" value="Transferase(Phosphotransferase) domain 1"/>
    <property type="match status" value="1"/>
</dbReference>
<dbReference type="InterPro" id="IPR057380">
    <property type="entry name" value="UBA_SIK1/2/3"/>
</dbReference>
<dbReference type="EMBL" id="CAQQ02178828">
    <property type="status" value="NOT_ANNOTATED_CDS"/>
    <property type="molecule type" value="Genomic_DNA"/>
</dbReference>
<reference evidence="3" key="2">
    <citation type="submission" date="2015-06" db="UniProtKB">
        <authorList>
            <consortium name="EnsemblMetazoa"/>
        </authorList>
    </citation>
    <scope>IDENTIFICATION</scope>
</reference>
<proteinExistence type="predicted"/>
<dbReference type="Pfam" id="PF23312">
    <property type="entry name" value="UBA_SIK3"/>
    <property type="match status" value="1"/>
</dbReference>
<name>T1GKE1_MEGSC</name>
<dbReference type="AlphaFoldDB" id="T1GKE1"/>
<feature type="domain" description="Protein kinase SIK1/2/3 UBA" evidence="2">
    <location>
        <begin position="63"/>
        <end position="100"/>
    </location>
</feature>
<dbReference type="Proteomes" id="UP000015102">
    <property type="component" value="Unassembled WGS sequence"/>
</dbReference>
<accession>T1GKE1</accession>
<feature type="region of interest" description="Disordered" evidence="1">
    <location>
        <begin position="181"/>
        <end position="210"/>
    </location>
</feature>
<keyword evidence="4" id="KW-1185">Reference proteome</keyword>
<dbReference type="InterPro" id="IPR011009">
    <property type="entry name" value="Kinase-like_dom_sf"/>
</dbReference>
<evidence type="ECO:0000259" key="2">
    <source>
        <dbReference type="Pfam" id="PF23312"/>
    </source>
</evidence>
<dbReference type="HOGENOM" id="CLU_1222312_0_0_1"/>
<dbReference type="STRING" id="36166.T1GKE1"/>
<dbReference type="EnsemblMetazoa" id="MESCA003964-RA">
    <property type="protein sequence ID" value="MESCA003964-PA"/>
    <property type="gene ID" value="MESCA003964"/>
</dbReference>
<dbReference type="CDD" id="cd14338">
    <property type="entry name" value="UBA_SIK"/>
    <property type="match status" value="1"/>
</dbReference>